<reference evidence="1" key="1">
    <citation type="submission" date="2021-03" db="EMBL/GenBank/DDBJ databases">
        <title>Draft genome sequence of rust myrtle Austropuccinia psidii MF-1, a brazilian biotype.</title>
        <authorList>
            <person name="Quecine M.C."/>
            <person name="Pachon D.M.R."/>
            <person name="Bonatelli M.L."/>
            <person name="Correr F.H."/>
            <person name="Franceschini L.M."/>
            <person name="Leite T.F."/>
            <person name="Margarido G.R.A."/>
            <person name="Almeida C.A."/>
            <person name="Ferrarezi J.A."/>
            <person name="Labate C.A."/>
        </authorList>
    </citation>
    <scope>NUCLEOTIDE SEQUENCE</scope>
    <source>
        <strain evidence="1">MF-1</strain>
    </source>
</reference>
<organism evidence="1 2">
    <name type="scientific">Austropuccinia psidii MF-1</name>
    <dbReference type="NCBI Taxonomy" id="1389203"/>
    <lineage>
        <taxon>Eukaryota</taxon>
        <taxon>Fungi</taxon>
        <taxon>Dikarya</taxon>
        <taxon>Basidiomycota</taxon>
        <taxon>Pucciniomycotina</taxon>
        <taxon>Pucciniomycetes</taxon>
        <taxon>Pucciniales</taxon>
        <taxon>Sphaerophragmiaceae</taxon>
        <taxon>Austropuccinia</taxon>
    </lineage>
</organism>
<dbReference type="AlphaFoldDB" id="A0A9Q3EL06"/>
<protein>
    <submittedName>
        <fullName evidence="1">Uncharacterized protein</fullName>
    </submittedName>
</protein>
<comment type="caution">
    <text evidence="1">The sequence shown here is derived from an EMBL/GenBank/DDBJ whole genome shotgun (WGS) entry which is preliminary data.</text>
</comment>
<accession>A0A9Q3EL06</accession>
<keyword evidence="2" id="KW-1185">Reference proteome</keyword>
<evidence type="ECO:0000313" key="1">
    <source>
        <dbReference type="EMBL" id="MBW0524251.1"/>
    </source>
</evidence>
<dbReference type="Proteomes" id="UP000765509">
    <property type="component" value="Unassembled WGS sequence"/>
</dbReference>
<name>A0A9Q3EL06_9BASI</name>
<gene>
    <name evidence="1" type="ORF">O181_063966</name>
</gene>
<sequence length="105" mass="12215">MKTTNRHLLRWQIAIKDHIGNMTVIYKEGKSHTSEYGLSRWPCDNVKRNPAYDIGVAAKIPIHFMDIDRRKNLRLSEWEPRSGTCRPVTQTQSTSMTAIYHKSMV</sequence>
<evidence type="ECO:0000313" key="2">
    <source>
        <dbReference type="Proteomes" id="UP000765509"/>
    </source>
</evidence>
<proteinExistence type="predicted"/>
<dbReference type="EMBL" id="AVOT02030913">
    <property type="protein sequence ID" value="MBW0524251.1"/>
    <property type="molecule type" value="Genomic_DNA"/>
</dbReference>
<dbReference type="OrthoDB" id="7555456at2759"/>